<feature type="transmembrane region" description="Helical" evidence="1">
    <location>
        <begin position="205"/>
        <end position="226"/>
    </location>
</feature>
<sequence>MAFINSSISSVDTTAFQISPLQINFKFKSLNNGKITVDQSGAIRSISKVYLKRNAEKKVSRPLLLTANNQVSDTVLLDTVNSGQFVLQDSIAADTTVLQSADSIVPRPLSNEGKLIARSQSDWMVGVSLFIVILMAVIRFSFSKYLQRLIDSILNYQVSNNLFLEKNMRNLRGSIFLNGLFFINISFFAVLYYKFIYSDTGVETSILSFLIALAGLLLIYLGKFIVLRTIAYIFDGVKEGKEYLHTVFIYNKNLGIFLLPVTLSVPFIAEYAAYFLLNTGLVLGIIFYLLRLFRGIKILFRKHVSIFYMILYLCALEILPLLVIYKLLISLV</sequence>
<feature type="transmembrane region" description="Helical" evidence="1">
    <location>
        <begin position="247"/>
        <end position="269"/>
    </location>
</feature>
<keyword evidence="1" id="KW-1133">Transmembrane helix</keyword>
<accession>A0ABX1WUX1</accession>
<protein>
    <submittedName>
        <fullName evidence="2">DUF4271 domain-containing protein</fullName>
    </submittedName>
</protein>
<keyword evidence="3" id="KW-1185">Reference proteome</keyword>
<keyword evidence="1" id="KW-0812">Transmembrane</keyword>
<dbReference type="InterPro" id="IPR025367">
    <property type="entry name" value="DUF4271"/>
</dbReference>
<dbReference type="Pfam" id="PF14093">
    <property type="entry name" value="DUF4271"/>
    <property type="match status" value="1"/>
</dbReference>
<feature type="transmembrane region" description="Helical" evidence="1">
    <location>
        <begin position="275"/>
        <end position="293"/>
    </location>
</feature>
<dbReference type="RefSeq" id="WP_171595117.1">
    <property type="nucleotide sequence ID" value="NZ_RZNH01000011.1"/>
</dbReference>
<proteinExistence type="predicted"/>
<feature type="transmembrane region" description="Helical" evidence="1">
    <location>
        <begin position="123"/>
        <end position="142"/>
    </location>
</feature>
<evidence type="ECO:0000313" key="3">
    <source>
        <dbReference type="Proteomes" id="UP000732105"/>
    </source>
</evidence>
<feature type="transmembrane region" description="Helical" evidence="1">
    <location>
        <begin position="175"/>
        <end position="193"/>
    </location>
</feature>
<comment type="caution">
    <text evidence="2">The sequence shown here is derived from an EMBL/GenBank/DDBJ whole genome shotgun (WGS) entry which is preliminary data.</text>
</comment>
<evidence type="ECO:0000256" key="1">
    <source>
        <dbReference type="SAM" id="Phobius"/>
    </source>
</evidence>
<feature type="transmembrane region" description="Helical" evidence="1">
    <location>
        <begin position="305"/>
        <end position="328"/>
    </location>
</feature>
<evidence type="ECO:0000313" key="2">
    <source>
        <dbReference type="EMBL" id="NOU59842.1"/>
    </source>
</evidence>
<organism evidence="2 3">
    <name type="scientific">Marinifilum caeruleilacunae</name>
    <dbReference type="NCBI Taxonomy" id="2499076"/>
    <lineage>
        <taxon>Bacteria</taxon>
        <taxon>Pseudomonadati</taxon>
        <taxon>Bacteroidota</taxon>
        <taxon>Bacteroidia</taxon>
        <taxon>Marinilabiliales</taxon>
        <taxon>Marinifilaceae</taxon>
    </lineage>
</organism>
<keyword evidence="1" id="KW-0472">Membrane</keyword>
<dbReference type="EMBL" id="RZNH01000011">
    <property type="protein sequence ID" value="NOU59842.1"/>
    <property type="molecule type" value="Genomic_DNA"/>
</dbReference>
<gene>
    <name evidence="2" type="ORF">ELS83_08410</name>
</gene>
<reference evidence="2 3" key="1">
    <citation type="submission" date="2018-12" db="EMBL/GenBank/DDBJ databases">
        <title>Marinifilum JC070 sp. nov., a marine bacterium isolated from Yongle Blue Hole in the South China Sea.</title>
        <authorList>
            <person name="Fu T."/>
        </authorList>
    </citation>
    <scope>NUCLEOTIDE SEQUENCE [LARGE SCALE GENOMIC DNA]</scope>
    <source>
        <strain evidence="2 3">JC070</strain>
    </source>
</reference>
<dbReference type="Proteomes" id="UP000732105">
    <property type="component" value="Unassembled WGS sequence"/>
</dbReference>
<name>A0ABX1WUX1_9BACT</name>